<organism evidence="1 2">
    <name type="scientific">Marinobacter salarius</name>
    <dbReference type="NCBI Taxonomy" id="1420917"/>
    <lineage>
        <taxon>Bacteria</taxon>
        <taxon>Pseudomonadati</taxon>
        <taxon>Pseudomonadota</taxon>
        <taxon>Gammaproteobacteria</taxon>
        <taxon>Pseudomonadales</taxon>
        <taxon>Marinobacteraceae</taxon>
        <taxon>Marinobacter</taxon>
    </lineage>
</organism>
<dbReference type="AlphaFoldDB" id="A0A1W6K9L3"/>
<evidence type="ECO:0000313" key="1">
    <source>
        <dbReference type="EMBL" id="ARM83999.1"/>
    </source>
</evidence>
<dbReference type="Proteomes" id="UP000193100">
    <property type="component" value="Chromosome"/>
</dbReference>
<proteinExistence type="predicted"/>
<sequence>MGSTVTDRITGLSTSVAIKAPVQAITQGDITLYGLGVQAGGGWVGSLVAGNRVLVKDQSNAVENGIYIAHATGWRRARDFNGYRDAVQGTAVPLASTGDRYRVVTEDPIIIGSSEIEFQLHPNDARVIPVTSRATMKTYDVPVGYQFSLEEGGRSGTFVVKSGTPPSDPQEGIYVGLGNGNYAERVWEGAAYVEWFGADPSVDDNTAAYDGATSVLADGALIRWSGAGENYTGNFTSESKSFRCDLNGATLTPYGNASAIRMEAVSTTYNVVEATLLPGATEFTVSGVAYMAGGSIGTLWDGATRATGGDVNFETVEVLSATDDGFNTTVTVVGCLDAHKGANAITFEHFAAPLVAPSVENGFYLNDDPTVTLPAVFIIGAKSPRMEKMTARGSIGHAFRMENCTHTQHKDLKTEHPLDIGSGNGYGATTYKCRNANFERISGDSTRHAIDISDTYGTNRVETVREENAKSTVVVVAHNGFGSGATVRDVKYKTSANARGVANSSQGYNDALRANHPVPLVDIDGVYVTYIGAITDADVNPVYIDTDGDFLSVSSVSITYTDDTETADQDSGSAIVRCFGSYKVAHVENAYANVTTRPLSFDSDTGGAVGHLHVSGLKFEKAGGPCLIKGYDLTVDGVNYGEINSADFVFDIRQGMNVQRHFSIRECRPLSGTITKVSPARNLDVTVLNGHVQPIGDQASNAFTIADLGAIPAIELFNRSVWFRIDSGVGTGTITVTMPDPIVENGHEIRMTVINGRNTISVDAAANSNAFTVAADEAANVMSVGGKWTKISSNTV</sequence>
<accession>A0A1W6K9L3</accession>
<name>A0A1W6K9L3_9GAMM</name>
<dbReference type="EMBL" id="CP020931">
    <property type="protein sequence ID" value="ARM83999.1"/>
    <property type="molecule type" value="Genomic_DNA"/>
</dbReference>
<gene>
    <name evidence="1" type="ORF">MARSALSMR5_01921</name>
</gene>
<dbReference type="RefSeq" id="WP_085680388.1">
    <property type="nucleotide sequence ID" value="NZ_CP020931.1"/>
</dbReference>
<reference evidence="1 2" key="1">
    <citation type="submission" date="2017-04" db="EMBL/GenBank/DDBJ databases">
        <title>Genome Sequence of Marinobacter salarius strain SMR5 Isolated from a culture of the Diatom Skeletonema marinoi.</title>
        <authorList>
            <person name="Topel M."/>
            <person name="Pinder M.I.M."/>
            <person name="Johansson O.N."/>
            <person name="Kourtchenko O."/>
            <person name="Godhe A."/>
            <person name="Clarke A.K."/>
        </authorList>
    </citation>
    <scope>NUCLEOTIDE SEQUENCE [LARGE SCALE GENOMIC DNA]</scope>
    <source>
        <strain evidence="1 2">SMR5</strain>
    </source>
</reference>
<evidence type="ECO:0000313" key="2">
    <source>
        <dbReference type="Proteomes" id="UP000193100"/>
    </source>
</evidence>
<protein>
    <submittedName>
        <fullName evidence="1">Uncharacterized protein</fullName>
    </submittedName>
</protein>
<dbReference type="GeneID" id="77255873"/>